<evidence type="ECO:0000313" key="7">
    <source>
        <dbReference type="EMBL" id="KAF4962613.1"/>
    </source>
</evidence>
<evidence type="ECO:0000256" key="4">
    <source>
        <dbReference type="ARBA" id="ARBA00023125"/>
    </source>
</evidence>
<dbReference type="PANTHER" id="PTHR36206">
    <property type="entry name" value="ASPERCRYPTIN BIOSYNTHESIS CLUSTER-SPECIFIC TRANSCRIPTION REGULATOR ATNN-RELATED"/>
    <property type="match status" value="1"/>
</dbReference>
<keyword evidence="6" id="KW-0539">Nucleus</keyword>
<comment type="caution">
    <text evidence="7">The sequence shown here is derived from an EMBL/GenBank/DDBJ whole genome shotgun (WGS) entry which is preliminary data.</text>
</comment>
<dbReference type="AlphaFoldDB" id="A0A8H4X5G3"/>
<organism evidence="7 8">
    <name type="scientific">Fusarium sarcochroum</name>
    <dbReference type="NCBI Taxonomy" id="1208366"/>
    <lineage>
        <taxon>Eukaryota</taxon>
        <taxon>Fungi</taxon>
        <taxon>Dikarya</taxon>
        <taxon>Ascomycota</taxon>
        <taxon>Pezizomycotina</taxon>
        <taxon>Sordariomycetes</taxon>
        <taxon>Hypocreomycetidae</taxon>
        <taxon>Hypocreales</taxon>
        <taxon>Nectriaceae</taxon>
        <taxon>Fusarium</taxon>
        <taxon>Fusarium lateritium species complex</taxon>
    </lineage>
</organism>
<dbReference type="Pfam" id="PF11951">
    <property type="entry name" value="Fungal_trans_2"/>
    <property type="match status" value="1"/>
</dbReference>
<dbReference type="GO" id="GO:0003677">
    <property type="term" value="F:DNA binding"/>
    <property type="evidence" value="ECO:0007669"/>
    <property type="project" value="UniProtKB-KW"/>
</dbReference>
<dbReference type="EMBL" id="JABEXW010000533">
    <property type="protein sequence ID" value="KAF4962613.1"/>
    <property type="molecule type" value="Genomic_DNA"/>
</dbReference>
<evidence type="ECO:0000256" key="5">
    <source>
        <dbReference type="ARBA" id="ARBA00023163"/>
    </source>
</evidence>
<gene>
    <name evidence="7" type="ORF">FSARC_9391</name>
</gene>
<keyword evidence="1" id="KW-0479">Metal-binding</keyword>
<dbReference type="InterPro" id="IPR052360">
    <property type="entry name" value="Transcr_Regulatory_Proteins"/>
</dbReference>
<proteinExistence type="predicted"/>
<evidence type="ECO:0000256" key="2">
    <source>
        <dbReference type="ARBA" id="ARBA00022833"/>
    </source>
</evidence>
<evidence type="ECO:0000313" key="8">
    <source>
        <dbReference type="Proteomes" id="UP000622797"/>
    </source>
</evidence>
<reference evidence="7" key="1">
    <citation type="journal article" date="2020" name="BMC Genomics">
        <title>Correction to: Identification and distribution of gene clusters required for synthesis of sphingolipid metabolism inhibitors in diverse species of the filamentous fungus Fusarium.</title>
        <authorList>
            <person name="Kim H.S."/>
            <person name="Lohmar J.M."/>
            <person name="Busman M."/>
            <person name="Brown D.W."/>
            <person name="Naumann T.A."/>
            <person name="Divon H.H."/>
            <person name="Lysoe E."/>
            <person name="Uhlig S."/>
            <person name="Proctor R.H."/>
        </authorList>
    </citation>
    <scope>NUCLEOTIDE SEQUENCE</scope>
    <source>
        <strain evidence="7">NRRL 20472</strain>
    </source>
</reference>
<dbReference type="Proteomes" id="UP000622797">
    <property type="component" value="Unassembled WGS sequence"/>
</dbReference>
<evidence type="ECO:0000256" key="6">
    <source>
        <dbReference type="ARBA" id="ARBA00023242"/>
    </source>
</evidence>
<dbReference type="PANTHER" id="PTHR36206:SF12">
    <property type="entry name" value="ASPERCRYPTIN BIOSYNTHESIS CLUSTER-SPECIFIC TRANSCRIPTION REGULATOR ATNN-RELATED"/>
    <property type="match status" value="1"/>
</dbReference>
<dbReference type="InterPro" id="IPR021858">
    <property type="entry name" value="Fun_TF"/>
</dbReference>
<evidence type="ECO:0000256" key="1">
    <source>
        <dbReference type="ARBA" id="ARBA00022723"/>
    </source>
</evidence>
<keyword evidence="2" id="KW-0862">Zinc</keyword>
<keyword evidence="8" id="KW-1185">Reference proteome</keyword>
<keyword evidence="4" id="KW-0238">DNA-binding</keyword>
<dbReference type="OrthoDB" id="2593732at2759"/>
<dbReference type="GO" id="GO:0046872">
    <property type="term" value="F:metal ion binding"/>
    <property type="evidence" value="ECO:0007669"/>
    <property type="project" value="UniProtKB-KW"/>
</dbReference>
<accession>A0A8H4X5G3</accession>
<keyword evidence="5" id="KW-0804">Transcription</keyword>
<name>A0A8H4X5G3_9HYPO</name>
<sequence>MAIHMDLFHHVRTCTLDDLKTALSPTDFWYRYALPLAHSVEAVKYAICALGGAHRAFKIQDSEKHPAMDGLQLVSVQQYNQAIRHVNSLMNTATEEDIEVILTCCVIFISIENLHGRYAESLRHLKAGTSLLISLMSKGNELYNFQELESGSSDGVLRVKAKLPHDMAQTFCRLGNDVWGYIRQMIAPDLNFYAIIDDEISSRTGPFESVDAAEEAFHNVVKLFEADRTVSARMMMALAQHHHNESRGHMYFMPSHVPDGQHLMPPERLEAIYNNWSQRFDLFRLQLDESSATSQVILRTRSLAVDQALWTGWLKCKVWADYQQEDYEEILRRAESLVALDAFWSSAVFAFDGSLILSLAVPCVSSMDSDIQWRTIRLLRSFRRKEGIWDSQELADILEAMMIATSQGMVTTDMLPWDVPQLARLMDSFKLAGVHIPEGPLLLT</sequence>
<keyword evidence="3" id="KW-0805">Transcription regulation</keyword>
<reference evidence="7" key="2">
    <citation type="submission" date="2020-05" db="EMBL/GenBank/DDBJ databases">
        <authorList>
            <person name="Kim H.-S."/>
            <person name="Proctor R.H."/>
            <person name="Brown D.W."/>
        </authorList>
    </citation>
    <scope>NUCLEOTIDE SEQUENCE</scope>
    <source>
        <strain evidence="7">NRRL 20472</strain>
    </source>
</reference>
<protein>
    <submittedName>
        <fullName evidence="7">Uncharacterized protein</fullName>
    </submittedName>
</protein>
<evidence type="ECO:0000256" key="3">
    <source>
        <dbReference type="ARBA" id="ARBA00023015"/>
    </source>
</evidence>